<dbReference type="RefSeq" id="WP_280652271.1">
    <property type="nucleotide sequence ID" value="NZ_JANQDL010000114.1"/>
</dbReference>
<evidence type="ECO:0000313" key="2">
    <source>
        <dbReference type="Proteomes" id="UP001159370"/>
    </source>
</evidence>
<dbReference type="GeneID" id="83683609"/>
<accession>A0AA43KGH3</accession>
<name>A0AA43KGH3_9CYAN</name>
<evidence type="ECO:0000313" key="1">
    <source>
        <dbReference type="EMBL" id="MDH6065531.1"/>
    </source>
</evidence>
<reference evidence="1 2" key="1">
    <citation type="journal article" date="2023" name="J. Phycol.">
        <title>Chrysosporum ovalisporum is synonymous with the true-branching cyanobacterium Umezakia natans (Nostocales/Aphanizomenonaceae).</title>
        <authorList>
            <person name="McGregor G.B."/>
            <person name="Sendall B.C."/>
            <person name="Niiyama Y."/>
            <person name="Tuji A."/>
            <person name="Willis A."/>
        </authorList>
    </citation>
    <scope>NUCLEOTIDE SEQUENCE [LARGE SCALE GENOMIC DNA]</scope>
    <source>
        <strain evidence="1 2">FSS-62</strain>
    </source>
</reference>
<comment type="caution">
    <text evidence="1">The sequence shown here is derived from an EMBL/GenBank/DDBJ whole genome shotgun (WGS) entry which is preliminary data.</text>
</comment>
<sequence length="44" mass="5387">MQLTLPHLPWEFNGYGIVQISDIHRDRWMTAQRIRRIVRLVNQQ</sequence>
<dbReference type="Proteomes" id="UP001159370">
    <property type="component" value="Unassembled WGS sequence"/>
</dbReference>
<gene>
    <name evidence="1" type="ORF">NWP23_17610</name>
</gene>
<organism evidence="1 2">
    <name type="scientific">Umezakia ovalisporum FSS-62</name>
    <dbReference type="NCBI Taxonomy" id="2971776"/>
    <lineage>
        <taxon>Bacteria</taxon>
        <taxon>Bacillati</taxon>
        <taxon>Cyanobacteriota</taxon>
        <taxon>Cyanophyceae</taxon>
        <taxon>Nostocales</taxon>
        <taxon>Nodulariaceae</taxon>
        <taxon>Umezakia</taxon>
    </lineage>
</organism>
<dbReference type="EMBL" id="JANQDL010000114">
    <property type="protein sequence ID" value="MDH6065531.1"/>
    <property type="molecule type" value="Genomic_DNA"/>
</dbReference>
<dbReference type="AlphaFoldDB" id="A0AA43KGH3"/>
<protein>
    <submittedName>
        <fullName evidence="1">Uncharacterized protein</fullName>
    </submittedName>
</protein>
<proteinExistence type="predicted"/>